<feature type="domain" description="Tantalus-like" evidence="2">
    <location>
        <begin position="172"/>
        <end position="220"/>
    </location>
</feature>
<evidence type="ECO:0000259" key="2">
    <source>
        <dbReference type="Pfam" id="PF15386"/>
    </source>
</evidence>
<organism evidence="3">
    <name type="scientific">Photinus pyralis</name>
    <name type="common">Common eastern firefly</name>
    <name type="synonym">Lampyris pyralis</name>
    <dbReference type="NCBI Taxonomy" id="7054"/>
    <lineage>
        <taxon>Eukaryota</taxon>
        <taxon>Metazoa</taxon>
        <taxon>Ecdysozoa</taxon>
        <taxon>Arthropoda</taxon>
        <taxon>Hexapoda</taxon>
        <taxon>Insecta</taxon>
        <taxon>Pterygota</taxon>
        <taxon>Neoptera</taxon>
        <taxon>Endopterygota</taxon>
        <taxon>Coleoptera</taxon>
        <taxon>Polyphaga</taxon>
        <taxon>Elateriformia</taxon>
        <taxon>Elateroidea</taxon>
        <taxon>Lampyridae</taxon>
        <taxon>Lampyrinae</taxon>
        <taxon>Photinus</taxon>
    </lineage>
</organism>
<dbReference type="Pfam" id="PF15386">
    <property type="entry name" value="Tantalus"/>
    <property type="match status" value="1"/>
</dbReference>
<evidence type="ECO:0000313" key="4">
    <source>
        <dbReference type="EMBL" id="KAB0804783.1"/>
    </source>
</evidence>
<dbReference type="AlphaFoldDB" id="A0A1Y1MED8"/>
<reference evidence="4" key="3">
    <citation type="submission" date="2019-08" db="EMBL/GenBank/DDBJ databases">
        <authorList>
            <consortium name="Photinus pyralis genome working group"/>
            <person name="Fallon T.R."/>
            <person name="Sander Lower S.E."/>
            <person name="Weng J.-K."/>
        </authorList>
    </citation>
    <scope>NUCLEOTIDE SEQUENCE</scope>
    <source>
        <strain evidence="4">1611_PpyrPB1</strain>
        <tissue evidence="4">Whole body</tissue>
    </source>
</reference>
<sequence length="278" mass="31931">MMELDAMLCSMDITTNAKTSFTCHSEVINLIDEEMVENVSMQIVKPNLEIGVSDVHVKKRRSKSNRSSSCDIAPNLVIEPPDCSRKGAEVIDLTETEEPVNYKNVTTRRRSGRHPRIQSVYDVLQEIKEECMDLVEVRCSDGSETAATESLSTNVPVRRSLRKRVHPLEVKVESEPKMRKRSIEQYYCDKRVKRLPSTLETIFEEPKQQNNEEQLIGTRKYKRTVHFHQDVAVGSKLKLRKRILKAKKLPSSKTFLNRKKIPLSTVMQKLSSLDSDNE</sequence>
<dbReference type="EMBL" id="GEZM01036146">
    <property type="protein sequence ID" value="JAV82940.1"/>
    <property type="molecule type" value="Transcribed_RNA"/>
</dbReference>
<reference evidence="3" key="1">
    <citation type="journal article" date="2016" name="Sci. Rep.">
        <title>Molecular characterization of firefly nuptial gifts: a multi-omics approach sheds light on postcopulatory sexual selection.</title>
        <authorList>
            <person name="Al-Wathiqui N."/>
            <person name="Fallon T.R."/>
            <person name="South A."/>
            <person name="Weng J.K."/>
            <person name="Lewis S.M."/>
        </authorList>
    </citation>
    <scope>NUCLEOTIDE SEQUENCE</scope>
</reference>
<evidence type="ECO:0000256" key="1">
    <source>
        <dbReference type="ARBA" id="ARBA00022553"/>
    </source>
</evidence>
<proteinExistence type="predicted"/>
<dbReference type="InterPro" id="IPR028149">
    <property type="entry name" value="Tantalus-like"/>
</dbReference>
<evidence type="ECO:0000313" key="3">
    <source>
        <dbReference type="EMBL" id="JAV82940.1"/>
    </source>
</evidence>
<accession>A0A1Y1MED8</accession>
<protein>
    <recommendedName>
        <fullName evidence="2">Tantalus-like domain-containing protein</fullName>
    </recommendedName>
</protein>
<name>A0A1Y1MED8_PHOPY</name>
<evidence type="ECO:0000313" key="5">
    <source>
        <dbReference type="Proteomes" id="UP000327044"/>
    </source>
</evidence>
<dbReference type="Proteomes" id="UP000327044">
    <property type="component" value="Unassembled WGS sequence"/>
</dbReference>
<dbReference type="EMBL" id="VVIM01000001">
    <property type="protein sequence ID" value="KAB0804783.1"/>
    <property type="molecule type" value="Genomic_DNA"/>
</dbReference>
<keyword evidence="5" id="KW-1185">Reference proteome</keyword>
<gene>
    <name evidence="4" type="ORF">PPYR_01753</name>
</gene>
<dbReference type="InParanoid" id="A0A1Y1MED8"/>
<dbReference type="OrthoDB" id="8035741at2759"/>
<reference evidence="4 5" key="2">
    <citation type="journal article" date="2018" name="Elife">
        <title>Firefly genomes illuminate parallel origins of bioluminescence in beetles.</title>
        <authorList>
            <person name="Fallon T.R."/>
            <person name="Lower S.E."/>
            <person name="Chang C.H."/>
            <person name="Bessho-Uehara M."/>
            <person name="Martin G.J."/>
            <person name="Bewick A.J."/>
            <person name="Behringer M."/>
            <person name="Debat H.J."/>
            <person name="Wong I."/>
            <person name="Day J.C."/>
            <person name="Suvorov A."/>
            <person name="Silva C.J."/>
            <person name="Stanger-Hall K.F."/>
            <person name="Hall D.W."/>
            <person name="Schmitz R.J."/>
            <person name="Nelson D.R."/>
            <person name="Lewis S.M."/>
            <person name="Shigenobu S."/>
            <person name="Bybee S.M."/>
            <person name="Larracuente A.M."/>
            <person name="Oba Y."/>
            <person name="Weng J.K."/>
        </authorList>
    </citation>
    <scope>NUCLEOTIDE SEQUENCE [LARGE SCALE GENOMIC DNA]</scope>
    <source>
        <strain evidence="4">1611_PpyrPB1</strain>
        <tissue evidence="4">Whole body</tissue>
    </source>
</reference>
<keyword evidence="1" id="KW-0597">Phosphoprotein</keyword>